<dbReference type="CDD" id="cd14738">
    <property type="entry name" value="PAAR_2"/>
    <property type="match status" value="1"/>
</dbReference>
<dbReference type="InterPro" id="IPR008727">
    <property type="entry name" value="PAAR_motif"/>
</dbReference>
<dbReference type="Gene3D" id="2.60.200.60">
    <property type="match status" value="2"/>
</dbReference>
<proteinExistence type="predicted"/>
<dbReference type="EMBL" id="JAFVMF010000003">
    <property type="protein sequence ID" value="MBO1358898.1"/>
    <property type="molecule type" value="Genomic_DNA"/>
</dbReference>
<dbReference type="InterPro" id="IPR029058">
    <property type="entry name" value="AB_hydrolase_fold"/>
</dbReference>
<gene>
    <name evidence="1" type="ORF">J2D73_03665</name>
</gene>
<evidence type="ECO:0000313" key="1">
    <source>
        <dbReference type="EMBL" id="MBO1358898.1"/>
    </source>
</evidence>
<dbReference type="RefSeq" id="WP_207879462.1">
    <property type="nucleotide sequence ID" value="NZ_JAFVMF010000003.1"/>
</dbReference>
<evidence type="ECO:0000313" key="2">
    <source>
        <dbReference type="Proteomes" id="UP000664771"/>
    </source>
</evidence>
<protein>
    <submittedName>
        <fullName evidence="1">PAAR domain-containing protein</fullName>
    </submittedName>
</protein>
<dbReference type="Pfam" id="PF26363">
    <property type="entry name" value="Phospholipase-like"/>
    <property type="match status" value="1"/>
</dbReference>
<dbReference type="Pfam" id="PF05488">
    <property type="entry name" value="PAAR_motif"/>
    <property type="match status" value="1"/>
</dbReference>
<sequence length="361" mass="37698">MPDARPAARLTDMHVCPIHVGGPILQGSPNVLIGGLPAARMGDMAQCITPSDPAAIGAATVLINGRPAVRMGDATGHGGLISAGCPTVLIGGPCLSAVCASLASELAQFEKFRIQAQAAAAAYDPPESRTPPEGYRNASDADLAKLHLKSSMLENPVDPDTHKKTNFRAAVFINEKTGDPLIAYKGTTFTSREDWGVDGKQALGRDTFYYRQAQRIGMNAADTTAGQNVTFTGHSLGGGMAAAAARATGRPAVTYNAAGLHARTVPHPQGDNIDDVYVRGEILHASQAVVPKIPVAAGDRHWPLDPVSIMPWRKGSGLLKVTTLSGGLLRAGLLHMMGNVQPAIDQKIADILAEKARNGCA</sequence>
<accession>A0ABS3LSM0</accession>
<reference evidence="1 2" key="1">
    <citation type="submission" date="2021-03" db="EMBL/GenBank/DDBJ databases">
        <title>The complete genome sequence of Acetobacter sacchari TBRC 11175.</title>
        <authorList>
            <person name="Charoenyingcharoen P."/>
            <person name="Yukphan P."/>
        </authorList>
    </citation>
    <scope>NUCLEOTIDE SEQUENCE [LARGE SCALE GENOMIC DNA]</scope>
    <source>
        <strain evidence="1 2">TBRC 11175</strain>
    </source>
</reference>
<comment type="caution">
    <text evidence="1">The sequence shown here is derived from an EMBL/GenBank/DDBJ whole genome shotgun (WGS) entry which is preliminary data.</text>
</comment>
<dbReference type="Gene3D" id="3.40.50.1820">
    <property type="entry name" value="alpha/beta hydrolase"/>
    <property type="match status" value="1"/>
</dbReference>
<name>A0ABS3LSM0_9PROT</name>
<organism evidence="1 2">
    <name type="scientific">Acetobacter sacchari</name>
    <dbReference type="NCBI Taxonomy" id="2661687"/>
    <lineage>
        <taxon>Bacteria</taxon>
        <taxon>Pseudomonadati</taxon>
        <taxon>Pseudomonadota</taxon>
        <taxon>Alphaproteobacteria</taxon>
        <taxon>Acetobacterales</taxon>
        <taxon>Acetobacteraceae</taxon>
        <taxon>Acetobacter</taxon>
    </lineage>
</organism>
<dbReference type="Proteomes" id="UP000664771">
    <property type="component" value="Unassembled WGS sequence"/>
</dbReference>
<keyword evidence="2" id="KW-1185">Reference proteome</keyword>
<dbReference type="SUPFAM" id="SSF53474">
    <property type="entry name" value="alpha/beta-Hydrolases"/>
    <property type="match status" value="1"/>
</dbReference>